<evidence type="ECO:0000256" key="1">
    <source>
        <dbReference type="SAM" id="MobiDB-lite"/>
    </source>
</evidence>
<evidence type="ECO:0000313" key="4">
    <source>
        <dbReference type="Proteomes" id="UP000821853"/>
    </source>
</evidence>
<dbReference type="InterPro" id="IPR036259">
    <property type="entry name" value="MFS_trans_sf"/>
</dbReference>
<feature type="transmembrane region" description="Helical" evidence="2">
    <location>
        <begin position="12"/>
        <end position="35"/>
    </location>
</feature>
<dbReference type="OMA" id="ASGIQMF"/>
<dbReference type="Pfam" id="PF07690">
    <property type="entry name" value="MFS_1"/>
    <property type="match status" value="1"/>
</dbReference>
<proteinExistence type="predicted"/>
<feature type="transmembrane region" description="Helical" evidence="2">
    <location>
        <begin position="350"/>
        <end position="372"/>
    </location>
</feature>
<dbReference type="Gene3D" id="1.20.1250.20">
    <property type="entry name" value="MFS general substrate transporter like domains"/>
    <property type="match status" value="2"/>
</dbReference>
<feature type="transmembrane region" description="Helical" evidence="2">
    <location>
        <begin position="47"/>
        <end position="65"/>
    </location>
</feature>
<feature type="transmembrane region" description="Helical" evidence="2">
    <location>
        <begin position="506"/>
        <end position="527"/>
    </location>
</feature>
<name>A0A9J6GIP2_HAELO</name>
<keyword evidence="4" id="KW-1185">Reference proteome</keyword>
<feature type="compositionally biased region" description="Polar residues" evidence="1">
    <location>
        <begin position="174"/>
        <end position="191"/>
    </location>
</feature>
<dbReference type="PANTHER" id="PTHR11360:SF303">
    <property type="entry name" value="MAJOR FACILITATOR SUPERFAMILY (MFS) PROFILE DOMAIN-CONTAINING PROTEIN"/>
    <property type="match status" value="1"/>
</dbReference>
<keyword evidence="2" id="KW-0812">Transmembrane</keyword>
<dbReference type="OrthoDB" id="5667at2759"/>
<feature type="region of interest" description="Disordered" evidence="1">
    <location>
        <begin position="174"/>
        <end position="194"/>
    </location>
</feature>
<keyword evidence="2" id="KW-0472">Membrane</keyword>
<accession>A0A9J6GIP2</accession>
<evidence type="ECO:0000256" key="2">
    <source>
        <dbReference type="SAM" id="Phobius"/>
    </source>
</evidence>
<feature type="transmembrane region" description="Helical" evidence="2">
    <location>
        <begin position="411"/>
        <end position="432"/>
    </location>
</feature>
<dbReference type="InterPro" id="IPR050327">
    <property type="entry name" value="Proton-linked_MCT"/>
</dbReference>
<dbReference type="AlphaFoldDB" id="A0A9J6GIP2"/>
<comment type="caution">
    <text evidence="3">The sequence shown here is derived from an EMBL/GenBank/DDBJ whole genome shotgun (WGS) entry which is preliminary data.</text>
</comment>
<keyword evidence="2" id="KW-1133">Transmembrane helix</keyword>
<evidence type="ECO:0008006" key="5">
    <source>
        <dbReference type="Google" id="ProtNLM"/>
    </source>
</evidence>
<dbReference type="PANTHER" id="PTHR11360">
    <property type="entry name" value="MONOCARBOXYLATE TRANSPORTER"/>
    <property type="match status" value="1"/>
</dbReference>
<dbReference type="Proteomes" id="UP000821853">
    <property type="component" value="Unassembled WGS sequence"/>
</dbReference>
<feature type="region of interest" description="Disordered" evidence="1">
    <location>
        <begin position="105"/>
        <end position="126"/>
    </location>
</feature>
<dbReference type="GO" id="GO:0008028">
    <property type="term" value="F:monocarboxylic acid transmembrane transporter activity"/>
    <property type="evidence" value="ECO:0007669"/>
    <property type="project" value="TreeGrafter"/>
</dbReference>
<evidence type="ECO:0000313" key="3">
    <source>
        <dbReference type="EMBL" id="KAH9378366.1"/>
    </source>
</evidence>
<feature type="transmembrane region" description="Helical" evidence="2">
    <location>
        <begin position="77"/>
        <end position="95"/>
    </location>
</feature>
<organism evidence="3 4">
    <name type="scientific">Haemaphysalis longicornis</name>
    <name type="common">Bush tick</name>
    <dbReference type="NCBI Taxonomy" id="44386"/>
    <lineage>
        <taxon>Eukaryota</taxon>
        <taxon>Metazoa</taxon>
        <taxon>Ecdysozoa</taxon>
        <taxon>Arthropoda</taxon>
        <taxon>Chelicerata</taxon>
        <taxon>Arachnida</taxon>
        <taxon>Acari</taxon>
        <taxon>Parasitiformes</taxon>
        <taxon>Ixodida</taxon>
        <taxon>Ixodoidea</taxon>
        <taxon>Ixodidae</taxon>
        <taxon>Haemaphysalinae</taxon>
        <taxon>Haemaphysalis</taxon>
    </lineage>
</organism>
<gene>
    <name evidence="3" type="ORF">HPB48_010652</name>
</gene>
<feature type="transmembrane region" description="Helical" evidence="2">
    <location>
        <begin position="439"/>
        <end position="459"/>
    </location>
</feature>
<dbReference type="VEuPathDB" id="VectorBase:HLOH_046860"/>
<sequence length="547" mass="59013">MASAFATGIGYLVGSIGVVTGSGHGLLLTCVIVAVNEYFDKKRGTALGINMTGATAATLVFPMIWDYCLDEYGLRASLGLVGVLLLNIPIISVLFRKPPWLKMAGPKMSSRSTTDAKGDKQQQPTNTSLLSKIKAMCSSRQRNGKSQTFISKSRRFAASIMSLKKASAVTITRASEPSAQSVPSHVSTASARNGRRGSKNGIVLLNVADLLKYERNMRSSHLPNENHAVQYLGDANLAAVDRRLTNSHKALGKKDLQTMFPRLQNGSDHDPGGGADFEISKNGIVGQKFLDLNSRDSSSHRHDNVTTEICANVTVPGSSNSEDFFDDSSSGEKDMSGLERAKKVLSMPRFYAHALSYASYTFFLDTFLAIAVDCAVDAGIERNRASHVLTMFSVTDAAGRLLMPLLADYGLVSPLCLLTASYLLIASIGLAMPHALTHLLFWTFVVSLGLPVGYVMVAFSQTLSTEVGLRNLPIAYGFLAGATAVGVFLMPLVIGFYRDSKGSYDGLFRLMGAMVFTSFLLNAWLWFTSARKERAAKDSVDTASKVC</sequence>
<dbReference type="SUPFAM" id="SSF103473">
    <property type="entry name" value="MFS general substrate transporter"/>
    <property type="match status" value="1"/>
</dbReference>
<protein>
    <recommendedName>
        <fullName evidence="5">Monocarboxylate transporter</fullName>
    </recommendedName>
</protein>
<feature type="transmembrane region" description="Helical" evidence="2">
    <location>
        <begin position="474"/>
        <end position="494"/>
    </location>
</feature>
<dbReference type="InterPro" id="IPR011701">
    <property type="entry name" value="MFS"/>
</dbReference>
<reference evidence="3 4" key="1">
    <citation type="journal article" date="2020" name="Cell">
        <title>Large-Scale Comparative Analyses of Tick Genomes Elucidate Their Genetic Diversity and Vector Capacities.</title>
        <authorList>
            <consortium name="Tick Genome and Microbiome Consortium (TIGMIC)"/>
            <person name="Jia N."/>
            <person name="Wang J."/>
            <person name="Shi W."/>
            <person name="Du L."/>
            <person name="Sun Y."/>
            <person name="Zhan W."/>
            <person name="Jiang J.F."/>
            <person name="Wang Q."/>
            <person name="Zhang B."/>
            <person name="Ji P."/>
            <person name="Bell-Sakyi L."/>
            <person name="Cui X.M."/>
            <person name="Yuan T.T."/>
            <person name="Jiang B.G."/>
            <person name="Yang W.F."/>
            <person name="Lam T.T."/>
            <person name="Chang Q.C."/>
            <person name="Ding S.J."/>
            <person name="Wang X.J."/>
            <person name="Zhu J.G."/>
            <person name="Ruan X.D."/>
            <person name="Zhao L."/>
            <person name="Wei J.T."/>
            <person name="Ye R.Z."/>
            <person name="Que T.C."/>
            <person name="Du C.H."/>
            <person name="Zhou Y.H."/>
            <person name="Cheng J.X."/>
            <person name="Dai P.F."/>
            <person name="Guo W.B."/>
            <person name="Han X.H."/>
            <person name="Huang E.J."/>
            <person name="Li L.F."/>
            <person name="Wei W."/>
            <person name="Gao Y.C."/>
            <person name="Liu J.Z."/>
            <person name="Shao H.Z."/>
            <person name="Wang X."/>
            <person name="Wang C.C."/>
            <person name="Yang T.C."/>
            <person name="Huo Q.B."/>
            <person name="Li W."/>
            <person name="Chen H.Y."/>
            <person name="Chen S.E."/>
            <person name="Zhou L.G."/>
            <person name="Ni X.B."/>
            <person name="Tian J.H."/>
            <person name="Sheng Y."/>
            <person name="Liu T."/>
            <person name="Pan Y.S."/>
            <person name="Xia L.Y."/>
            <person name="Li J."/>
            <person name="Zhao F."/>
            <person name="Cao W.C."/>
        </authorList>
    </citation>
    <scope>NUCLEOTIDE SEQUENCE [LARGE SCALE GENOMIC DNA]</scope>
    <source>
        <strain evidence="3">HaeL-2018</strain>
    </source>
</reference>
<dbReference type="EMBL" id="JABSTR010000008">
    <property type="protein sequence ID" value="KAH9378366.1"/>
    <property type="molecule type" value="Genomic_DNA"/>
</dbReference>